<feature type="domain" description="ABC transmembrane type-1" evidence="8">
    <location>
        <begin position="1"/>
        <end position="94"/>
    </location>
</feature>
<dbReference type="EMBL" id="JYDH01001876">
    <property type="protein sequence ID" value="KRY24269.1"/>
    <property type="molecule type" value="Genomic_DNA"/>
</dbReference>
<evidence type="ECO:0000256" key="1">
    <source>
        <dbReference type="ARBA" id="ARBA00022448"/>
    </source>
</evidence>
<proteinExistence type="predicted"/>
<dbReference type="STRING" id="6334.A0A0V1AI09"/>
<name>A0A0V1AI09_TRISP</name>
<gene>
    <name evidence="9" type="primary">ABCC1</name>
    <name evidence="9" type="ORF">T01_10842</name>
</gene>
<keyword evidence="3" id="KW-0547">Nucleotide-binding</keyword>
<evidence type="ECO:0000256" key="3">
    <source>
        <dbReference type="ARBA" id="ARBA00022741"/>
    </source>
</evidence>
<evidence type="ECO:0000313" key="10">
    <source>
        <dbReference type="Proteomes" id="UP000054776"/>
    </source>
</evidence>
<evidence type="ECO:0000256" key="4">
    <source>
        <dbReference type="ARBA" id="ARBA00022840"/>
    </source>
</evidence>
<dbReference type="Gene3D" id="1.20.1560.10">
    <property type="entry name" value="ABC transporter type 1, transmembrane domain"/>
    <property type="match status" value="1"/>
</dbReference>
<keyword evidence="2 7" id="KW-0812">Transmembrane</keyword>
<dbReference type="GO" id="GO:0016020">
    <property type="term" value="C:membrane"/>
    <property type="evidence" value="ECO:0007669"/>
    <property type="project" value="InterPro"/>
</dbReference>
<dbReference type="OrthoDB" id="6500128at2759"/>
<dbReference type="Proteomes" id="UP000054776">
    <property type="component" value="Unassembled WGS sequence"/>
</dbReference>
<comment type="caution">
    <text evidence="9">The sequence shown here is derived from an EMBL/GenBank/DDBJ whole genome shotgun (WGS) entry which is preliminary data.</text>
</comment>
<evidence type="ECO:0000256" key="2">
    <source>
        <dbReference type="ARBA" id="ARBA00022692"/>
    </source>
</evidence>
<dbReference type="GO" id="GO:0140359">
    <property type="term" value="F:ABC-type transporter activity"/>
    <property type="evidence" value="ECO:0007669"/>
    <property type="project" value="InterPro"/>
</dbReference>
<dbReference type="InterPro" id="IPR036640">
    <property type="entry name" value="ABC1_TM_sf"/>
</dbReference>
<keyword evidence="4" id="KW-0067">ATP-binding</keyword>
<protein>
    <submittedName>
        <fullName evidence="9">Multidrug resistance-associated protein 1</fullName>
    </submittedName>
</protein>
<sequence>MFSTDESLPSQANRLAKFTFELLGAVVLVLYSLPWCVVVVAPLCLFYWYIQRQYRMTRCPLRRLSSVSLSPIYAHFADTVRGVVTVRALATFDL</sequence>
<dbReference type="AlphaFoldDB" id="A0A0V1AI09"/>
<dbReference type="InParanoid" id="A0A0V1AI09"/>
<evidence type="ECO:0000313" key="9">
    <source>
        <dbReference type="EMBL" id="KRY24269.1"/>
    </source>
</evidence>
<evidence type="ECO:0000256" key="5">
    <source>
        <dbReference type="ARBA" id="ARBA00022989"/>
    </source>
</evidence>
<keyword evidence="10" id="KW-1185">Reference proteome</keyword>
<keyword evidence="1" id="KW-0813">Transport</keyword>
<dbReference type="PANTHER" id="PTHR24223">
    <property type="entry name" value="ATP-BINDING CASSETTE SUB-FAMILY C"/>
    <property type="match status" value="1"/>
</dbReference>
<evidence type="ECO:0000259" key="8">
    <source>
        <dbReference type="PROSITE" id="PS50929"/>
    </source>
</evidence>
<feature type="transmembrane region" description="Helical" evidence="7">
    <location>
        <begin position="22"/>
        <end position="50"/>
    </location>
</feature>
<dbReference type="InterPro" id="IPR011527">
    <property type="entry name" value="ABC1_TM_dom"/>
</dbReference>
<dbReference type="PANTHER" id="PTHR24223:SF330">
    <property type="entry name" value="ATP-BINDING CASSETTE SUB-FAMILY C MEMBER 10"/>
    <property type="match status" value="1"/>
</dbReference>
<organism evidence="9 10">
    <name type="scientific">Trichinella spiralis</name>
    <name type="common">Trichina worm</name>
    <dbReference type="NCBI Taxonomy" id="6334"/>
    <lineage>
        <taxon>Eukaryota</taxon>
        <taxon>Metazoa</taxon>
        <taxon>Ecdysozoa</taxon>
        <taxon>Nematoda</taxon>
        <taxon>Enoplea</taxon>
        <taxon>Dorylaimia</taxon>
        <taxon>Trichinellida</taxon>
        <taxon>Trichinellidae</taxon>
        <taxon>Trichinella</taxon>
    </lineage>
</organism>
<dbReference type="SUPFAM" id="SSF90123">
    <property type="entry name" value="ABC transporter transmembrane region"/>
    <property type="match status" value="1"/>
</dbReference>
<accession>A0A0V1AI09</accession>
<keyword evidence="5 7" id="KW-1133">Transmembrane helix</keyword>
<evidence type="ECO:0000256" key="6">
    <source>
        <dbReference type="ARBA" id="ARBA00023136"/>
    </source>
</evidence>
<keyword evidence="6 7" id="KW-0472">Membrane</keyword>
<evidence type="ECO:0000256" key="7">
    <source>
        <dbReference type="SAM" id="Phobius"/>
    </source>
</evidence>
<dbReference type="eggNOG" id="KOG0054">
    <property type="taxonomic scope" value="Eukaryota"/>
</dbReference>
<dbReference type="GO" id="GO:0005524">
    <property type="term" value="F:ATP binding"/>
    <property type="evidence" value="ECO:0007669"/>
    <property type="project" value="UniProtKB-KW"/>
</dbReference>
<dbReference type="PROSITE" id="PS50929">
    <property type="entry name" value="ABC_TM1F"/>
    <property type="match status" value="1"/>
</dbReference>
<dbReference type="InterPro" id="IPR050173">
    <property type="entry name" value="ABC_transporter_C-like"/>
</dbReference>
<reference evidence="9 10" key="1">
    <citation type="submission" date="2015-01" db="EMBL/GenBank/DDBJ databases">
        <title>Evolution of Trichinella species and genotypes.</title>
        <authorList>
            <person name="Korhonen P.K."/>
            <person name="Edoardo P."/>
            <person name="Giuseppe L.R."/>
            <person name="Gasser R.B."/>
        </authorList>
    </citation>
    <scope>NUCLEOTIDE SEQUENCE [LARGE SCALE GENOMIC DNA]</scope>
    <source>
        <strain evidence="9">ISS3</strain>
    </source>
</reference>